<dbReference type="InterPro" id="IPR005624">
    <property type="entry name" value="PduO/GlcC-like"/>
</dbReference>
<dbReference type="Proteomes" id="UP001553161">
    <property type="component" value="Unassembled WGS sequence"/>
</dbReference>
<accession>A0ABV3LDB6</accession>
<evidence type="ECO:0000313" key="2">
    <source>
        <dbReference type="Proteomes" id="UP001553161"/>
    </source>
</evidence>
<dbReference type="Gene3D" id="3.30.450.150">
    <property type="entry name" value="Haem-degrading domain"/>
    <property type="match status" value="1"/>
</dbReference>
<dbReference type="InterPro" id="IPR038084">
    <property type="entry name" value="PduO/GlcC-like_sf"/>
</dbReference>
<dbReference type="Pfam" id="PF03928">
    <property type="entry name" value="HbpS-like"/>
    <property type="match status" value="1"/>
</dbReference>
<dbReference type="EMBL" id="JBFBVU010000062">
    <property type="protein sequence ID" value="MEV8469007.1"/>
    <property type="molecule type" value="Genomic_DNA"/>
</dbReference>
<name>A0ABV3LDB6_9RHOB</name>
<reference evidence="1 2" key="1">
    <citation type="submission" date="2024-07" db="EMBL/GenBank/DDBJ databases">
        <authorList>
            <person name="Kang M."/>
        </authorList>
    </citation>
    <scope>NUCLEOTIDE SEQUENCE [LARGE SCALE GENOMIC DNA]</scope>
    <source>
        <strain evidence="1 2">DFM31</strain>
    </source>
</reference>
<protein>
    <submittedName>
        <fullName evidence="1">Heme-binding protein</fullName>
    </submittedName>
</protein>
<dbReference type="PANTHER" id="PTHR34309">
    <property type="entry name" value="SLR1406 PROTEIN"/>
    <property type="match status" value="1"/>
</dbReference>
<dbReference type="InterPro" id="IPR052517">
    <property type="entry name" value="GlcG_carb_metab_protein"/>
</dbReference>
<gene>
    <name evidence="1" type="ORF">AB0T83_19910</name>
</gene>
<keyword evidence="2" id="KW-1185">Reference proteome</keyword>
<dbReference type="PANTHER" id="PTHR34309:SF10">
    <property type="entry name" value="SLR1406 PROTEIN"/>
    <property type="match status" value="1"/>
</dbReference>
<sequence length="161" mass="16810">MKLASSLSLAKAEKIATTTLQIGRRENMKPLTVVVLDSGGRMVCMKSEDGSGLLRFEIALGKAYGALGMGLNSRTIRDYLSSRPSFQNAIAAASDGRFIPVPGGVLIEDNTGMTIGAVGISGDASDRDEYCAIHAIQAAGLAADPATEADDWHAASLSDKH</sequence>
<proteinExistence type="predicted"/>
<dbReference type="RefSeq" id="WP_366194960.1">
    <property type="nucleotide sequence ID" value="NZ_JBFBVU010000062.1"/>
</dbReference>
<organism evidence="1 2">
    <name type="scientific">Meridianimarinicoccus marinus</name>
    <dbReference type="NCBI Taxonomy" id="3231483"/>
    <lineage>
        <taxon>Bacteria</taxon>
        <taxon>Pseudomonadati</taxon>
        <taxon>Pseudomonadota</taxon>
        <taxon>Alphaproteobacteria</taxon>
        <taxon>Rhodobacterales</taxon>
        <taxon>Paracoccaceae</taxon>
        <taxon>Meridianimarinicoccus</taxon>
    </lineage>
</organism>
<dbReference type="SUPFAM" id="SSF143744">
    <property type="entry name" value="GlcG-like"/>
    <property type="match status" value="1"/>
</dbReference>
<evidence type="ECO:0000313" key="1">
    <source>
        <dbReference type="EMBL" id="MEV8469007.1"/>
    </source>
</evidence>
<comment type="caution">
    <text evidence="1">The sequence shown here is derived from an EMBL/GenBank/DDBJ whole genome shotgun (WGS) entry which is preliminary data.</text>
</comment>